<keyword evidence="7" id="KW-1185">Reference proteome</keyword>
<dbReference type="GO" id="GO:0005524">
    <property type="term" value="F:ATP binding"/>
    <property type="evidence" value="ECO:0007669"/>
    <property type="project" value="UniProtKB-UniRule"/>
</dbReference>
<dbReference type="Gene3D" id="1.10.510.10">
    <property type="entry name" value="Transferase(Phosphotransferase) domain 1"/>
    <property type="match status" value="1"/>
</dbReference>
<keyword evidence="4" id="KW-0723">Serine/threonine-protein kinase</keyword>
<dbReference type="AlphaFoldDB" id="A0A3S5AT84"/>
<dbReference type="Gene3D" id="3.30.200.20">
    <property type="entry name" value="Phosphorylase Kinase, domain 1"/>
    <property type="match status" value="1"/>
</dbReference>
<evidence type="ECO:0000256" key="3">
    <source>
        <dbReference type="PROSITE-ProRule" id="PRU10141"/>
    </source>
</evidence>
<dbReference type="PIRSF" id="PIRSF000654">
    <property type="entry name" value="Integrin-linked_kinase"/>
    <property type="match status" value="1"/>
</dbReference>
<feature type="binding site" evidence="3">
    <location>
        <position position="69"/>
    </location>
    <ligand>
        <name>ATP</name>
        <dbReference type="ChEBI" id="CHEBI:30616"/>
    </ligand>
</feature>
<organism evidence="6 7">
    <name type="scientific">Protopolystoma xenopodis</name>
    <dbReference type="NCBI Taxonomy" id="117903"/>
    <lineage>
        <taxon>Eukaryota</taxon>
        <taxon>Metazoa</taxon>
        <taxon>Spiralia</taxon>
        <taxon>Lophotrochozoa</taxon>
        <taxon>Platyhelminthes</taxon>
        <taxon>Monogenea</taxon>
        <taxon>Polyopisthocotylea</taxon>
        <taxon>Polystomatidea</taxon>
        <taxon>Polystomatidae</taxon>
        <taxon>Protopolystoma</taxon>
    </lineage>
</organism>
<dbReference type="PROSITE" id="PS00107">
    <property type="entry name" value="PROTEIN_KINASE_ATP"/>
    <property type="match status" value="1"/>
</dbReference>
<gene>
    <name evidence="6" type="ORF">PXEA_LOCUS24915</name>
</gene>
<evidence type="ECO:0000256" key="4">
    <source>
        <dbReference type="RuleBase" id="RU000304"/>
    </source>
</evidence>
<dbReference type="SMART" id="SM00220">
    <property type="entry name" value="S_TKc"/>
    <property type="match status" value="1"/>
</dbReference>
<evidence type="ECO:0000256" key="2">
    <source>
        <dbReference type="ARBA" id="ARBA00022840"/>
    </source>
</evidence>
<dbReference type="PROSITE" id="PS50011">
    <property type="entry name" value="PROTEIN_KINASE_DOM"/>
    <property type="match status" value="1"/>
</dbReference>
<evidence type="ECO:0000313" key="7">
    <source>
        <dbReference type="Proteomes" id="UP000784294"/>
    </source>
</evidence>
<proteinExistence type="inferred from homology"/>
<feature type="domain" description="Protein kinase" evidence="5">
    <location>
        <begin position="40"/>
        <end position="270"/>
    </location>
</feature>
<evidence type="ECO:0000256" key="1">
    <source>
        <dbReference type="ARBA" id="ARBA00022741"/>
    </source>
</evidence>
<dbReference type="InterPro" id="IPR017441">
    <property type="entry name" value="Protein_kinase_ATP_BS"/>
</dbReference>
<dbReference type="InterPro" id="IPR051585">
    <property type="entry name" value="STE20_Ser/Thr_Kinases"/>
</dbReference>
<accession>A0A3S5AT84</accession>
<dbReference type="Pfam" id="PF00069">
    <property type="entry name" value="Pkinase"/>
    <property type="match status" value="1"/>
</dbReference>
<keyword evidence="2 3" id="KW-0067">ATP-binding</keyword>
<dbReference type="GO" id="GO:0004674">
    <property type="term" value="F:protein serine/threonine kinase activity"/>
    <property type="evidence" value="ECO:0007669"/>
    <property type="project" value="UniProtKB-KW"/>
</dbReference>
<keyword evidence="4" id="KW-0808">Transferase</keyword>
<dbReference type="InterPro" id="IPR011009">
    <property type="entry name" value="Kinase-like_dom_sf"/>
</dbReference>
<dbReference type="InterPro" id="IPR000719">
    <property type="entry name" value="Prot_kinase_dom"/>
</dbReference>
<dbReference type="OrthoDB" id="10027016at2759"/>
<dbReference type="PROSITE" id="PS00108">
    <property type="entry name" value="PROTEIN_KINASE_ST"/>
    <property type="match status" value="1"/>
</dbReference>
<comment type="similarity">
    <text evidence="4">Belongs to the protein kinase superfamily.</text>
</comment>
<comment type="caution">
    <text evidence="6">The sequence shown here is derived from an EMBL/GenBank/DDBJ whole genome shotgun (WGS) entry which is preliminary data.</text>
</comment>
<dbReference type="InterPro" id="IPR008271">
    <property type="entry name" value="Ser/Thr_kinase_AS"/>
</dbReference>
<keyword evidence="4" id="KW-0418">Kinase</keyword>
<dbReference type="SUPFAM" id="SSF56112">
    <property type="entry name" value="Protein kinase-like (PK-like)"/>
    <property type="match status" value="1"/>
</dbReference>
<protein>
    <recommendedName>
        <fullName evidence="5">Protein kinase domain-containing protein</fullName>
    </recommendedName>
</protein>
<sequence>MQMSFLKGIFKKIKAFDDENRKEKSTLDSITRDVNPEIVWENLCELGDGAFGKVYKTKNNNTHLLSALKRVEFSTLDELNDFMIEIDILTKCKHPNIVKLEEVYIYESKLWMYLEFCGGGAADAVMQKLERGFSERQIKFLCKEILQGLAFLHANLFIHRDLKAGNVLFTLANEVKIALSADFGVSARLASEKARRDSFIGTPHWMAPEVIACEYFKDSNYSSKADIWSLGITLIELAEMYPPNHSMNPTRVLMQITKADPPTLSNPKLW</sequence>
<name>A0A3S5AT84_9PLAT</name>
<evidence type="ECO:0000313" key="6">
    <source>
        <dbReference type="EMBL" id="VEL31475.1"/>
    </source>
</evidence>
<dbReference type="Proteomes" id="UP000784294">
    <property type="component" value="Unassembled WGS sequence"/>
</dbReference>
<evidence type="ECO:0000259" key="5">
    <source>
        <dbReference type="PROSITE" id="PS50011"/>
    </source>
</evidence>
<reference evidence="6" key="1">
    <citation type="submission" date="2018-11" db="EMBL/GenBank/DDBJ databases">
        <authorList>
            <consortium name="Pathogen Informatics"/>
        </authorList>
    </citation>
    <scope>NUCLEOTIDE SEQUENCE</scope>
</reference>
<dbReference type="PANTHER" id="PTHR46538">
    <property type="entry name" value="PROTEIN KINASE DOMAIN-CONTAINING PROTEIN"/>
    <property type="match status" value="1"/>
</dbReference>
<keyword evidence="1 3" id="KW-0547">Nucleotide-binding</keyword>
<dbReference type="EMBL" id="CAAALY010122769">
    <property type="protein sequence ID" value="VEL31475.1"/>
    <property type="molecule type" value="Genomic_DNA"/>
</dbReference>
<dbReference type="PANTHER" id="PTHR46538:SF3">
    <property type="entry name" value="PROTEIN KINASE DOMAIN-CONTAINING PROTEIN"/>
    <property type="match status" value="1"/>
</dbReference>